<dbReference type="AlphaFoldDB" id="A0AAV4RMY8"/>
<name>A0AAV4RMY8_9ARAC</name>
<evidence type="ECO:0000256" key="4">
    <source>
        <dbReference type="ARBA" id="ARBA00023271"/>
    </source>
</evidence>
<dbReference type="InterPro" id="IPR037698">
    <property type="entry name" value="UQCC2"/>
</dbReference>
<dbReference type="GO" id="GO:0042645">
    <property type="term" value="C:mitochondrial nucleoid"/>
    <property type="evidence" value="ECO:0007669"/>
    <property type="project" value="UniProtKB-SubCell"/>
</dbReference>
<dbReference type="Proteomes" id="UP001054837">
    <property type="component" value="Unassembled WGS sequence"/>
</dbReference>
<reference evidence="7 8" key="1">
    <citation type="submission" date="2021-06" db="EMBL/GenBank/DDBJ databases">
        <title>Caerostris darwini draft genome.</title>
        <authorList>
            <person name="Kono N."/>
            <person name="Arakawa K."/>
        </authorList>
    </citation>
    <scope>NUCLEOTIDE SEQUENCE [LARGE SCALE GENOMIC DNA]</scope>
</reference>
<dbReference type="EMBL" id="BPLQ01006296">
    <property type="protein sequence ID" value="GIY21378.1"/>
    <property type="molecule type" value="Genomic_DNA"/>
</dbReference>
<keyword evidence="2" id="KW-0809">Transit peptide</keyword>
<keyword evidence="3" id="KW-0496">Mitochondrion</keyword>
<evidence type="ECO:0000256" key="2">
    <source>
        <dbReference type="ARBA" id="ARBA00022946"/>
    </source>
</evidence>
<dbReference type="PANTHER" id="PTHR34260:SF1">
    <property type="entry name" value="UBIQUINOL-CYTOCHROME-C REDUCTASE COMPLEX ASSEMBLY FACTOR 2"/>
    <property type="match status" value="1"/>
</dbReference>
<dbReference type="GO" id="GO:0034551">
    <property type="term" value="P:mitochondrial respiratory chain complex III assembly"/>
    <property type="evidence" value="ECO:0007669"/>
    <property type="project" value="TreeGrafter"/>
</dbReference>
<evidence type="ECO:0000256" key="6">
    <source>
        <dbReference type="ARBA" id="ARBA00032983"/>
    </source>
</evidence>
<keyword evidence="4" id="KW-1135">Mitochondrion nucleoid</keyword>
<comment type="caution">
    <text evidence="7">The sequence shown here is derived from an EMBL/GenBank/DDBJ whole genome shotgun (WGS) entry which is preliminary data.</text>
</comment>
<sequence>MAGTLYKGYLRVCEKWGVDATKKGRDLGEFIRQQVAKEFSKGEASNIQNMKECEKKLESLNRLVNNHYGNMYKRSKYATASGLTLEQCKEVLSTENLKIINKSQLSFTGRVKTLFTK</sequence>
<keyword evidence="8" id="KW-1185">Reference proteome</keyword>
<dbReference type="Pfam" id="PF20180">
    <property type="entry name" value="UQCC2_CBP6"/>
    <property type="match status" value="1"/>
</dbReference>
<protein>
    <recommendedName>
        <fullName evidence="6">Mitochondrial nucleoid factor 1</fullName>
    </recommendedName>
    <alternativeName>
        <fullName evidence="5">Mitochondrial protein M19</fullName>
    </alternativeName>
</protein>
<evidence type="ECO:0000256" key="1">
    <source>
        <dbReference type="ARBA" id="ARBA00004436"/>
    </source>
</evidence>
<proteinExistence type="predicted"/>
<evidence type="ECO:0000313" key="7">
    <source>
        <dbReference type="EMBL" id="GIY21378.1"/>
    </source>
</evidence>
<evidence type="ECO:0000256" key="3">
    <source>
        <dbReference type="ARBA" id="ARBA00023128"/>
    </source>
</evidence>
<gene>
    <name evidence="7" type="primary">UQCC2</name>
    <name evidence="7" type="ORF">CDAR_202081</name>
</gene>
<comment type="subcellular location">
    <subcellularLocation>
        <location evidence="1">Mitochondrion matrix</location>
        <location evidence="1">Mitochondrion nucleoid</location>
    </subcellularLocation>
</comment>
<dbReference type="PANTHER" id="PTHR34260">
    <property type="entry name" value="UBIQUINOL-CYTOCHROME-C REDUCTASE COMPLEX ASSEMBLY FACTOR 2"/>
    <property type="match status" value="1"/>
</dbReference>
<evidence type="ECO:0000313" key="8">
    <source>
        <dbReference type="Proteomes" id="UP001054837"/>
    </source>
</evidence>
<evidence type="ECO:0000256" key="5">
    <source>
        <dbReference type="ARBA" id="ARBA00031206"/>
    </source>
</evidence>
<accession>A0AAV4RMY8</accession>
<organism evidence="7 8">
    <name type="scientific">Caerostris darwini</name>
    <dbReference type="NCBI Taxonomy" id="1538125"/>
    <lineage>
        <taxon>Eukaryota</taxon>
        <taxon>Metazoa</taxon>
        <taxon>Ecdysozoa</taxon>
        <taxon>Arthropoda</taxon>
        <taxon>Chelicerata</taxon>
        <taxon>Arachnida</taxon>
        <taxon>Araneae</taxon>
        <taxon>Araneomorphae</taxon>
        <taxon>Entelegynae</taxon>
        <taxon>Araneoidea</taxon>
        <taxon>Araneidae</taxon>
        <taxon>Caerostris</taxon>
    </lineage>
</organism>